<evidence type="ECO:0000313" key="2">
    <source>
        <dbReference type="Proteomes" id="UP000027265"/>
    </source>
</evidence>
<name>A0A067P9E8_9AGAM</name>
<keyword evidence="2" id="KW-1185">Reference proteome</keyword>
<dbReference type="AlphaFoldDB" id="A0A067P9E8"/>
<accession>A0A067P9E8</accession>
<dbReference type="HOGENOM" id="CLU_038175_0_0_1"/>
<evidence type="ECO:0000313" key="1">
    <source>
        <dbReference type="EMBL" id="KDQ51533.1"/>
    </source>
</evidence>
<organism evidence="1 2">
    <name type="scientific">Jaapia argillacea MUCL 33604</name>
    <dbReference type="NCBI Taxonomy" id="933084"/>
    <lineage>
        <taxon>Eukaryota</taxon>
        <taxon>Fungi</taxon>
        <taxon>Dikarya</taxon>
        <taxon>Basidiomycota</taxon>
        <taxon>Agaricomycotina</taxon>
        <taxon>Agaricomycetes</taxon>
        <taxon>Agaricomycetidae</taxon>
        <taxon>Jaapiales</taxon>
        <taxon>Jaapiaceae</taxon>
        <taxon>Jaapia</taxon>
    </lineage>
</organism>
<reference evidence="2" key="1">
    <citation type="journal article" date="2014" name="Proc. Natl. Acad. Sci. U.S.A.">
        <title>Extensive sampling of basidiomycete genomes demonstrates inadequacy of the white-rot/brown-rot paradigm for wood decay fungi.</title>
        <authorList>
            <person name="Riley R."/>
            <person name="Salamov A.A."/>
            <person name="Brown D.W."/>
            <person name="Nagy L.G."/>
            <person name="Floudas D."/>
            <person name="Held B.W."/>
            <person name="Levasseur A."/>
            <person name="Lombard V."/>
            <person name="Morin E."/>
            <person name="Otillar R."/>
            <person name="Lindquist E.A."/>
            <person name="Sun H."/>
            <person name="LaButti K.M."/>
            <person name="Schmutz J."/>
            <person name="Jabbour D."/>
            <person name="Luo H."/>
            <person name="Baker S.E."/>
            <person name="Pisabarro A.G."/>
            <person name="Walton J.D."/>
            <person name="Blanchette R.A."/>
            <person name="Henrissat B."/>
            <person name="Martin F."/>
            <person name="Cullen D."/>
            <person name="Hibbett D.S."/>
            <person name="Grigoriev I.V."/>
        </authorList>
    </citation>
    <scope>NUCLEOTIDE SEQUENCE [LARGE SCALE GENOMIC DNA]</scope>
    <source>
        <strain evidence="2">MUCL 33604</strain>
    </source>
</reference>
<gene>
    <name evidence="1" type="ORF">JAAARDRAFT_503694</name>
</gene>
<dbReference type="OrthoDB" id="3250756at2759"/>
<evidence type="ECO:0008006" key="3">
    <source>
        <dbReference type="Google" id="ProtNLM"/>
    </source>
</evidence>
<dbReference type="EMBL" id="KL197747">
    <property type="protein sequence ID" value="KDQ51533.1"/>
    <property type="molecule type" value="Genomic_DNA"/>
</dbReference>
<protein>
    <recommendedName>
        <fullName evidence="3">F-box domain-containing protein</fullName>
    </recommendedName>
</protein>
<dbReference type="Proteomes" id="UP000027265">
    <property type="component" value="Unassembled WGS sequence"/>
</dbReference>
<proteinExistence type="predicted"/>
<dbReference type="InParanoid" id="A0A067P9E8"/>
<sequence length="357" mass="41066">MATNTLPPEICTRIAQFSRPSDLPALCRTRKCFLIPAQSKLYHTLMLGDPFIACHPLLQTIQNSSIGSYVRSLFIYQDDRLYSRRPIPDTFWKVLQRALGSMPNLEHLLIFDPTLSHSWVLNDPGNITFQLREAKFRLAWDEHTVAFFETQRKLTFLQCSDSPEGEPRSPLPTGALPTLRAFDGPMLVAVELLQCPLTHLQVAIDMEAEPHSTAFINLFCQYQCRKTLRSLSLLELRPEKGLETLASVANSIPDIRYLGIIPFISVNRHKFHKILMSFTSIKVLELDLTTWHPQPMPPPFQRAIVAEIRVYAPSLQQISLWVDRNRFMWTVNKESNTWTWAADAGRVAYNEALWRYQ</sequence>